<feature type="chain" id="PRO_5028851676" evidence="1">
    <location>
        <begin position="20"/>
        <end position="359"/>
    </location>
</feature>
<organism evidence="2 3">
    <name type="scientific">Metarhizium brunneum</name>
    <dbReference type="NCBI Taxonomy" id="500148"/>
    <lineage>
        <taxon>Eukaryota</taxon>
        <taxon>Fungi</taxon>
        <taxon>Dikarya</taxon>
        <taxon>Ascomycota</taxon>
        <taxon>Pezizomycotina</taxon>
        <taxon>Sordariomycetes</taxon>
        <taxon>Hypocreomycetidae</taxon>
        <taxon>Hypocreales</taxon>
        <taxon>Clavicipitaceae</taxon>
        <taxon>Metarhizium</taxon>
    </lineage>
</organism>
<reference evidence="2 3" key="1">
    <citation type="submission" date="2020-07" db="EMBL/GenBank/DDBJ databases">
        <title>Telomere length de novo assembly of all 7 chromosomes of the fungus, Metarhizium brunneum, using a novel assembly pipeline.</title>
        <authorList>
            <person name="Saud z."/>
            <person name="Kortsinoglou A."/>
            <person name="Kouvelis V.N."/>
            <person name="Butt T.M."/>
        </authorList>
    </citation>
    <scope>NUCLEOTIDE SEQUENCE [LARGE SCALE GENOMIC DNA]</scope>
    <source>
        <strain evidence="2 3">4556</strain>
    </source>
</reference>
<dbReference type="Proteomes" id="UP000510686">
    <property type="component" value="Chromosome 1"/>
</dbReference>
<dbReference type="KEGG" id="mbrn:26244414"/>
<name>A0A7D5Z0A4_9HYPO</name>
<evidence type="ECO:0000256" key="1">
    <source>
        <dbReference type="SAM" id="SignalP"/>
    </source>
</evidence>
<evidence type="ECO:0000313" key="2">
    <source>
        <dbReference type="EMBL" id="QLI65647.1"/>
    </source>
</evidence>
<feature type="signal peptide" evidence="1">
    <location>
        <begin position="1"/>
        <end position="19"/>
    </location>
</feature>
<keyword evidence="3" id="KW-1185">Reference proteome</keyword>
<dbReference type="SUPFAM" id="SSF101898">
    <property type="entry name" value="NHL repeat"/>
    <property type="match status" value="1"/>
</dbReference>
<keyword evidence="1" id="KW-0732">Signal</keyword>
<dbReference type="RefSeq" id="XP_014543041.1">
    <property type="nucleotide sequence ID" value="XM_014687555.1"/>
</dbReference>
<accession>A0A7D5Z0A4</accession>
<gene>
    <name evidence="2" type="primary">TRI14_0</name>
    <name evidence="2" type="ORF">G6M90_00g000250</name>
</gene>
<sequence length="359" mass="39469">MRSNTLLPSLAVLGAGAFAWPTTGGDVTIKSFQLYPENADYYAKLDRVYISVLYNSSVAVWDPTNNVIESIIEFPETNKTEYHASGIEVEAKTGLLSAIINPGAAFDTSGADISGDSFLYKIDMKTKKWLWRKNVSKPTEGRYGGCQEAIHDRHHNTFVLCTYPGAIIKVSADGKTATSWYESNYMKPGETPQRPGLTGGVSKDDFLLAVDDESHKLLRFDMREEKGNPVVVPIGKNNEDVGLGLDGAYLPPKYDGQVLLVTSESKEINVIISNDNWKTAEKAGVIKNTYFDNPENNRGFSVSTVQIGEGDDAPIYSINEYFLDAQDASKPTVPGTLAKDRSEFPLQDITKAVDDIVWS</sequence>
<dbReference type="AlphaFoldDB" id="A0A7D5Z0A4"/>
<dbReference type="CDD" id="cd12811">
    <property type="entry name" value="MALA"/>
    <property type="match status" value="1"/>
</dbReference>
<dbReference type="InterPro" id="IPR054550">
    <property type="entry name" value="Mala_s_1-like"/>
</dbReference>
<protein>
    <submittedName>
        <fullName evidence="2">Trichothecene biosynthesis protein 14</fullName>
    </submittedName>
</protein>
<dbReference type="EMBL" id="CP058932">
    <property type="protein sequence ID" value="QLI65647.1"/>
    <property type="molecule type" value="Genomic_DNA"/>
</dbReference>
<proteinExistence type="predicted"/>
<dbReference type="OrthoDB" id="4434395at2759"/>
<dbReference type="GeneID" id="26244414"/>
<evidence type="ECO:0000313" key="3">
    <source>
        <dbReference type="Proteomes" id="UP000510686"/>
    </source>
</evidence>
<dbReference type="Pfam" id="PF22701">
    <property type="entry name" value="Mala_s_1-like"/>
    <property type="match status" value="1"/>
</dbReference>